<accession>A0A4R5QL97</accession>
<name>A0A4R5QL97_9PROT</name>
<evidence type="ECO:0000313" key="1">
    <source>
        <dbReference type="EMBL" id="TDH63477.1"/>
    </source>
</evidence>
<reference evidence="1 2" key="1">
    <citation type="journal article" date="2016" name="J. Microbiol.">
        <title>Dankookia rubra gen. nov., sp. nov., an alphaproteobacterium isolated from sediment of a shallow stream.</title>
        <authorList>
            <person name="Kim W.H."/>
            <person name="Kim D.H."/>
            <person name="Kang K."/>
            <person name="Ahn T.Y."/>
        </authorList>
    </citation>
    <scope>NUCLEOTIDE SEQUENCE [LARGE SCALE GENOMIC DNA]</scope>
    <source>
        <strain evidence="1 2">JCM30602</strain>
    </source>
</reference>
<dbReference type="AlphaFoldDB" id="A0A4R5QL97"/>
<proteinExistence type="predicted"/>
<sequence>MPFSPANLNALLQTSAFNLWHYRTADTRAVVSAAGYFTPVAASLKPGDLLVLQTVDAMALVPFRSNAVLGTGVTLDGPVGPIALIRAASQGFSFGQAASAVVRTILLAPIAAGILVGGSIPVSASVAGPIAQVVFSLRDANGVVIPPVQAVAVQGGVAAASFPAPPIGSGYRIRVEDAADPAIAETSRSFSVAPDLARLLIETGNGLATEAGDPLKS</sequence>
<dbReference type="OrthoDB" id="7265155at2"/>
<organism evidence="1 2">
    <name type="scientific">Dankookia rubra</name>
    <dbReference type="NCBI Taxonomy" id="1442381"/>
    <lineage>
        <taxon>Bacteria</taxon>
        <taxon>Pseudomonadati</taxon>
        <taxon>Pseudomonadota</taxon>
        <taxon>Alphaproteobacteria</taxon>
        <taxon>Acetobacterales</taxon>
        <taxon>Roseomonadaceae</taxon>
        <taxon>Dankookia</taxon>
    </lineage>
</organism>
<dbReference type="RefSeq" id="WP_133287774.1">
    <property type="nucleotide sequence ID" value="NZ_SMSJ01000005.1"/>
</dbReference>
<evidence type="ECO:0000313" key="2">
    <source>
        <dbReference type="Proteomes" id="UP000295096"/>
    </source>
</evidence>
<gene>
    <name evidence="1" type="ORF">E2C06_06505</name>
</gene>
<dbReference type="Proteomes" id="UP000295096">
    <property type="component" value="Unassembled WGS sequence"/>
</dbReference>
<keyword evidence="2" id="KW-1185">Reference proteome</keyword>
<comment type="caution">
    <text evidence="1">The sequence shown here is derived from an EMBL/GenBank/DDBJ whole genome shotgun (WGS) entry which is preliminary data.</text>
</comment>
<dbReference type="EMBL" id="SMSJ01000005">
    <property type="protein sequence ID" value="TDH63477.1"/>
    <property type="molecule type" value="Genomic_DNA"/>
</dbReference>
<protein>
    <submittedName>
        <fullName evidence="1">Uncharacterized protein</fullName>
    </submittedName>
</protein>